<keyword evidence="5" id="KW-0169">Cobalamin biosynthesis</keyword>
<dbReference type="GO" id="GO:0030170">
    <property type="term" value="F:pyridoxal phosphate binding"/>
    <property type="evidence" value="ECO:0007669"/>
    <property type="project" value="InterPro"/>
</dbReference>
<dbReference type="UniPathway" id="UPA00148"/>
<evidence type="ECO:0000256" key="4">
    <source>
        <dbReference type="ARBA" id="ARBA00012285"/>
    </source>
</evidence>
<dbReference type="InterPro" id="IPR015421">
    <property type="entry name" value="PyrdxlP-dep_Trfase_major"/>
</dbReference>
<proteinExistence type="predicted"/>
<dbReference type="Proteomes" id="UP000177925">
    <property type="component" value="Unassembled WGS sequence"/>
</dbReference>
<dbReference type="Pfam" id="PF00155">
    <property type="entry name" value="Aminotran_1_2"/>
    <property type="match status" value="1"/>
</dbReference>
<dbReference type="Gene3D" id="3.40.640.10">
    <property type="entry name" value="Type I PLP-dependent aspartate aminotransferase-like (Major domain)"/>
    <property type="match status" value="1"/>
</dbReference>
<name>A0A1F6TAN9_9PROT</name>
<dbReference type="InterPro" id="IPR005860">
    <property type="entry name" value="CobD"/>
</dbReference>
<dbReference type="SUPFAM" id="SSF53383">
    <property type="entry name" value="PLP-dependent transferases"/>
    <property type="match status" value="1"/>
</dbReference>
<dbReference type="CDD" id="cd00609">
    <property type="entry name" value="AAT_like"/>
    <property type="match status" value="1"/>
</dbReference>
<evidence type="ECO:0000256" key="8">
    <source>
        <dbReference type="ARBA" id="ARBA00029996"/>
    </source>
</evidence>
<evidence type="ECO:0000256" key="2">
    <source>
        <dbReference type="ARBA" id="ARBA00003444"/>
    </source>
</evidence>
<protein>
    <recommendedName>
        <fullName evidence="4">threonine-phosphate decarboxylase</fullName>
        <ecNumber evidence="4">4.1.1.81</ecNumber>
    </recommendedName>
    <alternativeName>
        <fullName evidence="8">L-threonine-O-3-phosphate decarboxylase</fullName>
    </alternativeName>
</protein>
<evidence type="ECO:0000313" key="12">
    <source>
        <dbReference type="Proteomes" id="UP000177925"/>
    </source>
</evidence>
<keyword evidence="6" id="KW-0663">Pyridoxal phosphate</keyword>
<comment type="function">
    <text evidence="2">Decarboxylates L-threonine-O-3-phosphate to yield (R)-1-amino-2-propanol O-2-phosphate, the precursor for the linkage between the nucleotide loop and the corrin ring in cobalamin.</text>
</comment>
<dbReference type="InterPro" id="IPR015422">
    <property type="entry name" value="PyrdxlP-dep_Trfase_small"/>
</dbReference>
<dbReference type="NCBIfam" id="TIGR01140">
    <property type="entry name" value="L_thr_O3P_dcar"/>
    <property type="match status" value="1"/>
</dbReference>
<dbReference type="InterPro" id="IPR004838">
    <property type="entry name" value="NHTrfase_class1_PyrdxlP-BS"/>
</dbReference>
<evidence type="ECO:0000256" key="7">
    <source>
        <dbReference type="ARBA" id="ARBA00023239"/>
    </source>
</evidence>
<dbReference type="EC" id="4.1.1.81" evidence="4"/>
<comment type="cofactor">
    <cofactor evidence="1">
        <name>pyridoxal 5'-phosphate</name>
        <dbReference type="ChEBI" id="CHEBI:597326"/>
    </cofactor>
</comment>
<organism evidence="11 12">
    <name type="scientific">Candidatus Muproteobacteria bacterium RBG_16_64_11</name>
    <dbReference type="NCBI Taxonomy" id="1817758"/>
    <lineage>
        <taxon>Bacteria</taxon>
        <taxon>Pseudomonadati</taxon>
        <taxon>Pseudomonadota</taxon>
        <taxon>Candidatus Muproteobacteria</taxon>
    </lineage>
</organism>
<dbReference type="Gene3D" id="3.90.1150.10">
    <property type="entry name" value="Aspartate Aminotransferase, domain 1"/>
    <property type="match status" value="1"/>
</dbReference>
<feature type="domain" description="Aminotransferase class I/classII large" evidence="10">
    <location>
        <begin position="54"/>
        <end position="320"/>
    </location>
</feature>
<evidence type="ECO:0000313" key="11">
    <source>
        <dbReference type="EMBL" id="OGI42136.1"/>
    </source>
</evidence>
<dbReference type="GO" id="GO:0009236">
    <property type="term" value="P:cobalamin biosynthetic process"/>
    <property type="evidence" value="ECO:0007669"/>
    <property type="project" value="UniProtKB-UniPathway"/>
</dbReference>
<dbReference type="PANTHER" id="PTHR42885">
    <property type="entry name" value="HISTIDINOL-PHOSPHATE AMINOTRANSFERASE-RELATED"/>
    <property type="match status" value="1"/>
</dbReference>
<keyword evidence="7" id="KW-0456">Lyase</keyword>
<dbReference type="PROSITE" id="PS00105">
    <property type="entry name" value="AA_TRANSFER_CLASS_1"/>
    <property type="match status" value="1"/>
</dbReference>
<evidence type="ECO:0000256" key="5">
    <source>
        <dbReference type="ARBA" id="ARBA00022573"/>
    </source>
</evidence>
<gene>
    <name evidence="11" type="ORF">A2150_07460</name>
</gene>
<evidence type="ECO:0000256" key="1">
    <source>
        <dbReference type="ARBA" id="ARBA00001933"/>
    </source>
</evidence>
<dbReference type="GO" id="GO:0048472">
    <property type="term" value="F:threonine-phosphate decarboxylase activity"/>
    <property type="evidence" value="ECO:0007669"/>
    <property type="project" value="UniProtKB-EC"/>
</dbReference>
<dbReference type="InterPro" id="IPR015424">
    <property type="entry name" value="PyrdxlP-dep_Trfase"/>
</dbReference>
<accession>A0A1F6TAN9</accession>
<evidence type="ECO:0000256" key="6">
    <source>
        <dbReference type="ARBA" id="ARBA00022898"/>
    </source>
</evidence>
<dbReference type="EMBL" id="MFSS01000098">
    <property type="protein sequence ID" value="OGI42136.1"/>
    <property type="molecule type" value="Genomic_DNA"/>
</dbReference>
<comment type="caution">
    <text evidence="11">The sequence shown here is derived from an EMBL/GenBank/DDBJ whole genome shotgun (WGS) entry which is preliminary data.</text>
</comment>
<dbReference type="InterPro" id="IPR004839">
    <property type="entry name" value="Aminotransferase_I/II_large"/>
</dbReference>
<evidence type="ECO:0000256" key="3">
    <source>
        <dbReference type="ARBA" id="ARBA00004953"/>
    </source>
</evidence>
<reference evidence="11 12" key="1">
    <citation type="journal article" date="2016" name="Nat. Commun.">
        <title>Thousands of microbial genomes shed light on interconnected biogeochemical processes in an aquifer system.</title>
        <authorList>
            <person name="Anantharaman K."/>
            <person name="Brown C.T."/>
            <person name="Hug L.A."/>
            <person name="Sharon I."/>
            <person name="Castelle C.J."/>
            <person name="Probst A.J."/>
            <person name="Thomas B.C."/>
            <person name="Singh A."/>
            <person name="Wilkins M.J."/>
            <person name="Karaoz U."/>
            <person name="Brodie E.L."/>
            <person name="Williams K.H."/>
            <person name="Hubbard S.S."/>
            <person name="Banfield J.F."/>
        </authorList>
    </citation>
    <scope>NUCLEOTIDE SEQUENCE [LARGE SCALE GENOMIC DNA]</scope>
</reference>
<comment type="catalytic activity">
    <reaction evidence="9">
        <text>O-phospho-L-threonine + H(+) = (R)-1-aminopropan-2-yl phosphate + CO2</text>
        <dbReference type="Rhea" id="RHEA:11492"/>
        <dbReference type="ChEBI" id="CHEBI:15378"/>
        <dbReference type="ChEBI" id="CHEBI:16526"/>
        <dbReference type="ChEBI" id="CHEBI:58563"/>
        <dbReference type="ChEBI" id="CHEBI:58675"/>
        <dbReference type="EC" id="4.1.1.81"/>
    </reaction>
</comment>
<dbReference type="STRING" id="1817758.A2150_07460"/>
<dbReference type="AlphaFoldDB" id="A0A1F6TAN9"/>
<sequence length="335" mass="36672">MLEHGGRLREASVRYGIALERWLDLSTGINPCGWPVPAVPAAAWSHLPEDEDGLDEAVHSYYGTRALLTVAGSQAAIQSLPQLRAPCHVGVLHPGYAEHAQAWRRAGHAVTPVGTKELDDAVPRSDVLVLIHPNNPTGARFSPDQLLDWHAQLAACGGWLIVDEAFMDATPEHSLAPYCPRPGLIVLRSLGKFFGLAGARVGFVLAEPLWLERLRAQLGPWTVATPSRWLAVQALRDRAWQEKARRRLEADGERLATLLRRHGLAPAGGCALFQWVCTPRAVVMHEHLARRGILTRLFEEPPSLRFGLPGTEPDWLRLEAALAGMGAHDLRGVCA</sequence>
<comment type="pathway">
    <text evidence="3">Cofactor biosynthesis; adenosylcobalamin biosynthesis.</text>
</comment>
<evidence type="ECO:0000256" key="9">
    <source>
        <dbReference type="ARBA" id="ARBA00048531"/>
    </source>
</evidence>
<evidence type="ECO:0000259" key="10">
    <source>
        <dbReference type="Pfam" id="PF00155"/>
    </source>
</evidence>
<dbReference type="PANTHER" id="PTHR42885:SF1">
    <property type="entry name" value="THREONINE-PHOSPHATE DECARBOXYLASE"/>
    <property type="match status" value="1"/>
</dbReference>